<keyword evidence="2" id="KW-1185">Reference proteome</keyword>
<evidence type="ECO:0000313" key="2">
    <source>
        <dbReference type="Proteomes" id="UP000054099"/>
    </source>
</evidence>
<organism evidence="1 2">
    <name type="scientific">Fictibacillus enclensis</name>
    <dbReference type="NCBI Taxonomy" id="1017270"/>
    <lineage>
        <taxon>Bacteria</taxon>
        <taxon>Bacillati</taxon>
        <taxon>Bacillota</taxon>
        <taxon>Bacilli</taxon>
        <taxon>Bacillales</taxon>
        <taxon>Fictibacillaceae</taxon>
        <taxon>Fictibacillus</taxon>
    </lineage>
</organism>
<sequence length="68" mass="7994">MQKAYIPVVAVFIHFVKSYPTNYNQFIINRMEEANMKQFAKVISTFRADLAESMKKYGAARIKMYTHL</sequence>
<reference evidence="1 2" key="1">
    <citation type="journal article" date="2014" name="Antonie Van Leeuwenhoek">
        <title>Fictibacillus enclensis sp. nov., isolated from marine sediment.</title>
        <authorList>
            <person name="Dastager S.G."/>
            <person name="Mawlankar R."/>
            <person name="Srinivasan K."/>
            <person name="Tang S.K."/>
            <person name="Lee J.C."/>
            <person name="Ramana V.V."/>
            <person name="Shouche Y.S."/>
        </authorList>
    </citation>
    <scope>NUCLEOTIDE SEQUENCE [LARGE SCALE GENOMIC DNA]</scope>
    <source>
        <strain evidence="1 2">NIO-1003</strain>
    </source>
</reference>
<dbReference type="EMBL" id="LNQN01000008">
    <property type="protein sequence ID" value="KSU79783.1"/>
    <property type="molecule type" value="Genomic_DNA"/>
</dbReference>
<evidence type="ECO:0000313" key="1">
    <source>
        <dbReference type="EMBL" id="KSU79783.1"/>
    </source>
</evidence>
<proteinExistence type="predicted"/>
<dbReference type="Proteomes" id="UP000054099">
    <property type="component" value="Unassembled WGS sequence"/>
</dbReference>
<gene>
    <name evidence="1" type="ORF">AS030_21285</name>
</gene>
<protein>
    <submittedName>
        <fullName evidence="1">Uncharacterized protein</fullName>
    </submittedName>
</protein>
<name>A0A0V8IYA5_9BACL</name>
<dbReference type="AlphaFoldDB" id="A0A0V8IYA5"/>
<comment type="caution">
    <text evidence="1">The sequence shown here is derived from an EMBL/GenBank/DDBJ whole genome shotgun (WGS) entry which is preliminary data.</text>
</comment>
<accession>A0A0V8IYA5</accession>